<dbReference type="GeneID" id="48012393"/>
<dbReference type="RefSeq" id="WP_033578671.1">
    <property type="nucleotide sequence ID" value="NZ_CP010586.1"/>
</dbReference>
<accession>A0A806TFD2</accession>
<evidence type="ECO:0000313" key="2">
    <source>
        <dbReference type="Proteomes" id="UP000036410"/>
    </source>
</evidence>
<proteinExistence type="predicted"/>
<sequence length="112" mass="13051">MLTLHLYDLTIIDDEWGENHNDFYVKLEADIGIKGHKSPIEVFSIYVTSPCRLSSMLKDQEIETSRGLFIMNDFNIKAVEDRLKKLLLHCSRPSWEECLLAVSRYAIRECET</sequence>
<reference evidence="1 2" key="1">
    <citation type="submission" date="2015-01" db="EMBL/GenBank/DDBJ databases">
        <title>Genome sequence of bacillus megaterium Q3.</title>
        <authorList>
            <person name="Wang Y."/>
            <person name="Luo K."/>
            <person name="Bai L."/>
            <person name="Luo F."/>
        </authorList>
    </citation>
    <scope>NUCLEOTIDE SEQUENCE [LARGE SCALE GENOMIC DNA]</scope>
    <source>
        <strain evidence="1 2">Q3</strain>
    </source>
</reference>
<dbReference type="Pfam" id="PF15586">
    <property type="entry name" value="Imm8"/>
    <property type="match status" value="1"/>
</dbReference>
<protein>
    <recommendedName>
        <fullName evidence="3">Immunity protein 8</fullName>
    </recommendedName>
</protein>
<dbReference type="AlphaFoldDB" id="A0A806TFD2"/>
<evidence type="ECO:0000313" key="1">
    <source>
        <dbReference type="EMBL" id="AKP76792.1"/>
    </source>
</evidence>
<evidence type="ECO:0008006" key="3">
    <source>
        <dbReference type="Google" id="ProtNLM"/>
    </source>
</evidence>
<dbReference type="InterPro" id="IPR028964">
    <property type="entry name" value="Imm8"/>
</dbReference>
<dbReference type="Proteomes" id="UP000036410">
    <property type="component" value="Chromosome"/>
</dbReference>
<organism evidence="1 2">
    <name type="scientific">Priestia megaterium Q3</name>
    <dbReference type="NCBI Taxonomy" id="1452722"/>
    <lineage>
        <taxon>Bacteria</taxon>
        <taxon>Bacillati</taxon>
        <taxon>Bacillota</taxon>
        <taxon>Bacilli</taxon>
        <taxon>Bacillales</taxon>
        <taxon>Bacillaceae</taxon>
        <taxon>Priestia</taxon>
    </lineage>
</organism>
<dbReference type="EMBL" id="CP010586">
    <property type="protein sequence ID" value="AKP76792.1"/>
    <property type="molecule type" value="Genomic_DNA"/>
</dbReference>
<gene>
    <name evidence="1" type="ORF">AS52_01827</name>
</gene>
<name>A0A806TFD2_PRIMG</name>